<evidence type="ECO:0000259" key="13">
    <source>
        <dbReference type="SMART" id="SM01281"/>
    </source>
</evidence>
<evidence type="ECO:0000256" key="6">
    <source>
        <dbReference type="ARBA" id="ARBA00023015"/>
    </source>
</evidence>
<dbReference type="Pfam" id="PF09497">
    <property type="entry name" value="Med12"/>
    <property type="match status" value="1"/>
</dbReference>
<keyword evidence="7" id="KW-0010">Activator</keyword>
<keyword evidence="5" id="KW-0678">Repressor</keyword>
<feature type="compositionally biased region" description="Polar residues" evidence="12">
    <location>
        <begin position="1334"/>
        <end position="1343"/>
    </location>
</feature>
<dbReference type="VEuPathDB" id="FungiDB:TRICI_005105"/>
<comment type="caution">
    <text evidence="14">The sequence shown here is derived from an EMBL/GenBank/DDBJ whole genome shotgun (WGS) entry which is preliminary data.</text>
</comment>
<dbReference type="InterPro" id="IPR057344">
    <property type="entry name" value="ARM_SRB8"/>
</dbReference>
<keyword evidence="15" id="KW-1185">Reference proteome</keyword>
<name>A0A642UWC8_9ASCO</name>
<dbReference type="GO" id="GO:0016592">
    <property type="term" value="C:mediator complex"/>
    <property type="evidence" value="ECO:0007669"/>
    <property type="project" value="InterPro"/>
</dbReference>
<feature type="compositionally biased region" description="Polar residues" evidence="12">
    <location>
        <begin position="1350"/>
        <end position="1363"/>
    </location>
</feature>
<evidence type="ECO:0000313" key="15">
    <source>
        <dbReference type="Proteomes" id="UP000761534"/>
    </source>
</evidence>
<feature type="domain" description="Mediator complex subunit Med12" evidence="13">
    <location>
        <begin position="171"/>
        <end position="234"/>
    </location>
</feature>
<evidence type="ECO:0000256" key="7">
    <source>
        <dbReference type="ARBA" id="ARBA00023159"/>
    </source>
</evidence>
<dbReference type="PANTHER" id="PTHR46567">
    <property type="entry name" value="MEDIATOR OF RNA POLYMERASE II TRANSCRIPTION SUBUNIT 12"/>
    <property type="match status" value="1"/>
</dbReference>
<evidence type="ECO:0000256" key="4">
    <source>
        <dbReference type="ARBA" id="ARBA00019622"/>
    </source>
</evidence>
<accession>A0A642UWC8</accession>
<dbReference type="OrthoDB" id="20828at2759"/>
<dbReference type="Pfam" id="PF25326">
    <property type="entry name" value="ARM_SRB8"/>
    <property type="match status" value="1"/>
</dbReference>
<evidence type="ECO:0000256" key="8">
    <source>
        <dbReference type="ARBA" id="ARBA00023163"/>
    </source>
</evidence>
<keyword evidence="6" id="KW-0805">Transcription regulation</keyword>
<feature type="compositionally biased region" description="Low complexity" evidence="12">
    <location>
        <begin position="1"/>
        <end position="11"/>
    </location>
</feature>
<proteinExistence type="inferred from homology"/>
<evidence type="ECO:0000256" key="11">
    <source>
        <dbReference type="ARBA" id="ARBA00032010"/>
    </source>
</evidence>
<reference evidence="14" key="1">
    <citation type="journal article" date="2019" name="G3 (Bethesda)">
        <title>Genome Assemblies of Two Rare Opportunistic Yeast Pathogens: Diutina rugosa (syn. Candida rugosa) and Trichomonascus ciferrii (syn. Candida ciferrii).</title>
        <authorList>
            <person name="Mixao V."/>
            <person name="Saus E."/>
            <person name="Hansen A.P."/>
            <person name="Lass-Florl C."/>
            <person name="Gabaldon T."/>
        </authorList>
    </citation>
    <scope>NUCLEOTIDE SEQUENCE</scope>
    <source>
        <strain evidence="14">CBS 4856</strain>
    </source>
</reference>
<comment type="subcellular location">
    <subcellularLocation>
        <location evidence="1">Nucleus</location>
    </subcellularLocation>
</comment>
<dbReference type="GO" id="GO:0006357">
    <property type="term" value="P:regulation of transcription by RNA polymerase II"/>
    <property type="evidence" value="ECO:0007669"/>
    <property type="project" value="InterPro"/>
</dbReference>
<evidence type="ECO:0000256" key="5">
    <source>
        <dbReference type="ARBA" id="ARBA00022491"/>
    </source>
</evidence>
<evidence type="ECO:0000256" key="9">
    <source>
        <dbReference type="ARBA" id="ARBA00023242"/>
    </source>
</evidence>
<organism evidence="14 15">
    <name type="scientific">Trichomonascus ciferrii</name>
    <dbReference type="NCBI Taxonomy" id="44093"/>
    <lineage>
        <taxon>Eukaryota</taxon>
        <taxon>Fungi</taxon>
        <taxon>Dikarya</taxon>
        <taxon>Ascomycota</taxon>
        <taxon>Saccharomycotina</taxon>
        <taxon>Dipodascomycetes</taxon>
        <taxon>Dipodascales</taxon>
        <taxon>Trichomonascaceae</taxon>
        <taxon>Trichomonascus</taxon>
        <taxon>Trichomonascus ciferrii complex</taxon>
    </lineage>
</organism>
<protein>
    <recommendedName>
        <fullName evidence="4">Mediator of RNA polymerase II transcription subunit 12</fullName>
    </recommendedName>
    <alternativeName>
        <fullName evidence="11">Mediator complex subunit 12</fullName>
    </alternativeName>
</protein>
<evidence type="ECO:0000256" key="3">
    <source>
        <dbReference type="ARBA" id="ARBA00011629"/>
    </source>
</evidence>
<evidence type="ECO:0000313" key="14">
    <source>
        <dbReference type="EMBL" id="KAA8906682.1"/>
    </source>
</evidence>
<dbReference type="GO" id="GO:0003712">
    <property type="term" value="F:transcription coregulator activity"/>
    <property type="evidence" value="ECO:0007669"/>
    <property type="project" value="InterPro"/>
</dbReference>
<dbReference type="SMART" id="SM01281">
    <property type="entry name" value="Med12"/>
    <property type="match status" value="1"/>
</dbReference>
<evidence type="ECO:0000256" key="10">
    <source>
        <dbReference type="ARBA" id="ARBA00025661"/>
    </source>
</evidence>
<comment type="similarity">
    <text evidence="2">Belongs to the Mediator complex subunit 12 family.</text>
</comment>
<keyword evidence="8" id="KW-0804">Transcription</keyword>
<evidence type="ECO:0000256" key="2">
    <source>
        <dbReference type="ARBA" id="ARBA00010289"/>
    </source>
</evidence>
<dbReference type="EMBL" id="SWFS01000392">
    <property type="protein sequence ID" value="KAA8906682.1"/>
    <property type="molecule type" value="Genomic_DNA"/>
</dbReference>
<dbReference type="InterPro" id="IPR019035">
    <property type="entry name" value="Mediator_Med12"/>
</dbReference>
<feature type="region of interest" description="Disordered" evidence="12">
    <location>
        <begin position="1"/>
        <end position="51"/>
    </location>
</feature>
<dbReference type="Proteomes" id="UP000761534">
    <property type="component" value="Unassembled WGS sequence"/>
</dbReference>
<evidence type="ECO:0000256" key="1">
    <source>
        <dbReference type="ARBA" id="ARBA00004123"/>
    </source>
</evidence>
<feature type="region of interest" description="Disordered" evidence="12">
    <location>
        <begin position="1334"/>
        <end position="1363"/>
    </location>
</feature>
<dbReference type="PANTHER" id="PTHR46567:SF1">
    <property type="entry name" value="MEDIATOR OF RNA POLYMERASE II TRANSCRIPTION SUBUNIT 12"/>
    <property type="match status" value="1"/>
</dbReference>
<gene>
    <name evidence="14" type="ORF">TRICI_005105</name>
</gene>
<evidence type="ECO:0000256" key="12">
    <source>
        <dbReference type="SAM" id="MobiDB-lite"/>
    </source>
</evidence>
<comment type="subunit">
    <text evidence="3">Component of the SRB8-11 complex, which itself associates with the Mediator complex.</text>
</comment>
<keyword evidence="9" id="KW-0539">Nucleus</keyword>
<sequence length="1440" mass="162073">MPTSGRSNSINSGGGGVGNQQTNGGPGSSSSRFNLLAPSRTNPIMGKPGNNDQSMQRYLLTEPEGVFPLPSESNGSKLDGCCFSVTLMLMTVVEIYPDFDPWQKNKQEDALAVEYIQKGYYERQWLNENSSARVTMLSLLKQWTSLPALSFFLLNSMDSRDKKCRISSASTFKPPPRVTLTDQKKEAWLRDLATPSVPLRKLSRTIPHGIRNRTLLEQSCLKAIPISRAVWFARCVGANELRGLKRKGNTGSSTAMAAEIGWIRDWTEDVVAFIEKIVRDFDVSKEAKTAATATTTTMSSWKFKIEYITRLLAHLFHEDLLDRQLVLKWSLRFLQNSKPEELAVTLVYVKMFWSYLSCSRILSQSLARALLSQYSALSCSKYLSPELFSPLLIKVSECIKELFLSSPDSFVIPEYWRSLGPVLSEAIKTDSPLIEESLQMIRVRNESLIVSDAPIVRSQRNQPARFVKELDNLKAPFDFYSFSKSVRSLGLKEDETLQILFNWSTFVNRAHQDKVYLCLSLCQFWRDEYNWDISASFQYFLVHIHDFSLYSLKELFDLTAEFLENDLLLLESYFRGLISSGLLFVKRLRQASEGHLALLTNLPMFRYPVEFRNQQEMLLRGLGCSENQEYTDFARARSLIETRLAFLFKVGSDYDTSDLTTEEVETLDNLTKGSKVELCDILLDEFEAKLNKSSFSGTLTYFQFGLVQRILTVLRGPRTLYTMIEMLLPKVNSAPFLYILANTIRDNLEVFSTFGDIPELIQLLVNQYKSLKIRPRMSKGFNDLLSLTMDAVKPDLRVELEQMLKPSINPSPMDVSKLSPVSESIASDGTITVNNSGGCDEVDELLLAKIGLTDNVQIDSRSIQSYFEPASSMFLDACKKDGDDVRQLIKVLQHLRDADVYVFTDILVKWLRDQVEPELQQNSGIFLKVLVFLVVYECITIDKIADIFMQLKSVKSPDSSVYPTKVMLDLIASNDLRAFKLRALEETSLVFQRNLFRGTHCKIFLKYIFQGLVESTETTLPVHGWYNGSVGRFLIWMSSHNTDMLINVIVDPILESKDRKAIGALSNMLKGLIGALTLADEELNDPVSKIIQLLKSVTVYNLSLCQIQMRVLLQSMYRQPQDATDNTGFYSEKEIIGFLLKSASKAEDEGISNQTVGDMMIFLPKTLKGQLLQSVELYFLQSDTFPKVKVGGEGGAENSVGVLFEIVDAIADSATEDITANTTLDVHKNLSQLISLSEECTDEEDTDDDANESKMQVDNNNGYTFRDVKDGIKLFVKIIMIQCQTFPPEAKIRERLVQGLLSLLETPLATGASEMNGLLIDTLNAIRGELSDVSSHLTGQTPSHGRKMVSTPSQHESKHAVSSNAGQMLASATACNEVKTKDDTSYLSDLMVYDKITHSYKDLSLRSFDLLEDPNPTMSINDVPLNLSMFDSSIIESNPP</sequence>
<comment type="function">
    <text evidence="10">Component of the SRB8-11 complex. The SRB8-11 complex is a regulatory module of the Mediator complex which is itself involved in regulation of basal and activated RNA polymerase II-dependent transcription. The SRB8-11 complex may be involved in the transcriptional repression of a subset of genes regulated by Mediator. It may inhibit the association of the Mediator complex with RNA polymerase II to form the holoenzyme complex.</text>
</comment>